<accession>A0AAW2GCH5</accession>
<dbReference type="EMBL" id="JADYXP020000004">
    <property type="protein sequence ID" value="KAL0125916.1"/>
    <property type="molecule type" value="Genomic_DNA"/>
</dbReference>
<evidence type="ECO:0000256" key="1">
    <source>
        <dbReference type="SAM" id="MobiDB-lite"/>
    </source>
</evidence>
<reference evidence="2 3" key="1">
    <citation type="submission" date="2023-03" db="EMBL/GenBank/DDBJ databases">
        <title>High recombination rates correlate with genetic variation in Cardiocondyla obscurior ants.</title>
        <authorList>
            <person name="Errbii M."/>
        </authorList>
    </citation>
    <scope>NUCLEOTIDE SEQUENCE [LARGE SCALE GENOMIC DNA]</scope>
    <source>
        <strain evidence="2">Alpha-2009</strain>
        <tissue evidence="2">Whole body</tissue>
    </source>
</reference>
<gene>
    <name evidence="2" type="ORF">PUN28_004766</name>
</gene>
<evidence type="ECO:0000313" key="2">
    <source>
        <dbReference type="EMBL" id="KAL0125916.1"/>
    </source>
</evidence>
<comment type="caution">
    <text evidence="2">The sequence shown here is derived from an EMBL/GenBank/DDBJ whole genome shotgun (WGS) entry which is preliminary data.</text>
</comment>
<dbReference type="Proteomes" id="UP001430953">
    <property type="component" value="Unassembled WGS sequence"/>
</dbReference>
<protein>
    <submittedName>
        <fullName evidence="2">Uncharacterized protein</fullName>
    </submittedName>
</protein>
<name>A0AAW2GCH5_9HYME</name>
<proteinExistence type="predicted"/>
<keyword evidence="3" id="KW-1185">Reference proteome</keyword>
<feature type="region of interest" description="Disordered" evidence="1">
    <location>
        <begin position="1"/>
        <end position="31"/>
    </location>
</feature>
<dbReference type="AlphaFoldDB" id="A0AAW2GCH5"/>
<evidence type="ECO:0000313" key="3">
    <source>
        <dbReference type="Proteomes" id="UP001430953"/>
    </source>
</evidence>
<organism evidence="2 3">
    <name type="scientific">Cardiocondyla obscurior</name>
    <dbReference type="NCBI Taxonomy" id="286306"/>
    <lineage>
        <taxon>Eukaryota</taxon>
        <taxon>Metazoa</taxon>
        <taxon>Ecdysozoa</taxon>
        <taxon>Arthropoda</taxon>
        <taxon>Hexapoda</taxon>
        <taxon>Insecta</taxon>
        <taxon>Pterygota</taxon>
        <taxon>Neoptera</taxon>
        <taxon>Endopterygota</taxon>
        <taxon>Hymenoptera</taxon>
        <taxon>Apocrita</taxon>
        <taxon>Aculeata</taxon>
        <taxon>Formicoidea</taxon>
        <taxon>Formicidae</taxon>
        <taxon>Myrmicinae</taxon>
        <taxon>Cardiocondyla</taxon>
    </lineage>
</organism>
<sequence>MVRRTRSTDDPRRHRVQGERKSPSRPLYPSRSSFSPCYMRSFANACVMLFLYVDRVAVLCRSLSLTLSRAPSVTFYPPPLIPATHISSSTVSSSSSPPRPSLRCRTPRAPSSLYAYFIALLALHFHPRVLRLPSCRFLRLYRGRGSMSLPARRSGYS</sequence>
<feature type="compositionally biased region" description="Basic and acidic residues" evidence="1">
    <location>
        <begin position="1"/>
        <end position="22"/>
    </location>
</feature>